<name>A0A1W6CY79_9RHOB</name>
<evidence type="ECO:0000256" key="1">
    <source>
        <dbReference type="SAM" id="SignalP"/>
    </source>
</evidence>
<dbReference type="Pfam" id="PF00144">
    <property type="entry name" value="Beta-lactamase"/>
    <property type="match status" value="1"/>
</dbReference>
<reference evidence="3 4" key="1">
    <citation type="submission" date="2017-03" db="EMBL/GenBank/DDBJ databases">
        <title>Genome sequence of Paracoccus contaminans isolated from a water microcosm.</title>
        <authorList>
            <person name="Aurass P."/>
            <person name="Karste S."/>
            <person name="Trost E."/>
            <person name="Glaeser S.P."/>
            <person name="Kaempfer P."/>
            <person name="Flieger A."/>
        </authorList>
    </citation>
    <scope>NUCLEOTIDE SEQUENCE [LARGE SCALE GENOMIC DNA]</scope>
    <source>
        <strain evidence="4">RKI 16-01929T\LMG 29738T\CCM 8701T\CIP 111112T</strain>
    </source>
</reference>
<organism evidence="3 4">
    <name type="scientific">Paracoccus contaminans</name>
    <dbReference type="NCBI Taxonomy" id="1945662"/>
    <lineage>
        <taxon>Bacteria</taxon>
        <taxon>Pseudomonadati</taxon>
        <taxon>Pseudomonadota</taxon>
        <taxon>Alphaproteobacteria</taxon>
        <taxon>Rhodobacterales</taxon>
        <taxon>Paracoccaceae</taxon>
        <taxon>Paracoccus</taxon>
    </lineage>
</organism>
<dbReference type="RefSeq" id="WP_085377933.1">
    <property type="nucleotide sequence ID" value="NZ_CP020612.1"/>
</dbReference>
<dbReference type="OrthoDB" id="9814204at2"/>
<evidence type="ECO:0000313" key="4">
    <source>
        <dbReference type="Proteomes" id="UP000193017"/>
    </source>
</evidence>
<dbReference type="EMBL" id="CP020612">
    <property type="protein sequence ID" value="ARJ69814.1"/>
    <property type="molecule type" value="Genomic_DNA"/>
</dbReference>
<proteinExistence type="predicted"/>
<dbReference type="InterPro" id="IPR012338">
    <property type="entry name" value="Beta-lactam/transpept-like"/>
</dbReference>
<feature type="domain" description="Beta-lactamase-related" evidence="2">
    <location>
        <begin position="107"/>
        <end position="393"/>
    </location>
</feature>
<dbReference type="PANTHER" id="PTHR43283:SF14">
    <property type="entry name" value="BLL8153 PROTEIN"/>
    <property type="match status" value="1"/>
</dbReference>
<evidence type="ECO:0000259" key="2">
    <source>
        <dbReference type="Pfam" id="PF00144"/>
    </source>
</evidence>
<evidence type="ECO:0000313" key="3">
    <source>
        <dbReference type="EMBL" id="ARJ69814.1"/>
    </source>
</evidence>
<dbReference type="STRING" id="1945662.B0A89_09465"/>
<keyword evidence="1" id="KW-0732">Signal</keyword>
<accession>A0A1W6CY79</accession>
<dbReference type="SUPFAM" id="SSF56601">
    <property type="entry name" value="beta-lactamase/transpeptidase-like"/>
    <property type="match status" value="1"/>
</dbReference>
<sequence length="406" mass="43277">MTLPAAFAIGAAALLLAPASFAEAPYRHAAEKIGTVEQIYDGDLLPDDAVATFRNIDRLFPTRTVAASANPRPLEPSPLKLGKLDLTIDGKAHDLDDVIALDSITGLIVLKDGKLVTEIYQRGNGPDTRWMSMSLAKSVTSTLIGAAIRDGAIRGEDALVTDYVPDLKGSAYEGVTVGQILSMTSGVKWDETYTDPASDRRALLKAQIAQQPGAAMKVMAALPRAAEPGTVHNYSTGETQVAGEIVMGATGKPLADYLAEKIWQPYGMEADAKWWLDSEEGHEIGGSGLSATLRDFARFGQFFLDGGLADGKPVLPDGWTQRAGLPITLKDGKTADYGLMWWPAWTAQSTAHKAFAAVGIQGQNIYIDPQEKVVIAMIAAQPEPLGKEPVDPMAFFDAVVNAIGAR</sequence>
<dbReference type="AlphaFoldDB" id="A0A1W6CY79"/>
<dbReference type="InterPro" id="IPR001466">
    <property type="entry name" value="Beta-lactam-related"/>
</dbReference>
<dbReference type="InterPro" id="IPR050789">
    <property type="entry name" value="Diverse_Enzym_Activities"/>
</dbReference>
<dbReference type="PANTHER" id="PTHR43283">
    <property type="entry name" value="BETA-LACTAMASE-RELATED"/>
    <property type="match status" value="1"/>
</dbReference>
<dbReference type="Proteomes" id="UP000193017">
    <property type="component" value="Chromosome"/>
</dbReference>
<keyword evidence="3" id="KW-0378">Hydrolase</keyword>
<gene>
    <name evidence="3" type="ORF">B0A89_09465</name>
</gene>
<dbReference type="GO" id="GO:0016787">
    <property type="term" value="F:hydrolase activity"/>
    <property type="evidence" value="ECO:0007669"/>
    <property type="project" value="UniProtKB-KW"/>
</dbReference>
<dbReference type="Gene3D" id="3.40.710.10">
    <property type="entry name" value="DD-peptidase/beta-lactamase superfamily"/>
    <property type="match status" value="1"/>
</dbReference>
<feature type="chain" id="PRO_5013207259" evidence="1">
    <location>
        <begin position="23"/>
        <end position="406"/>
    </location>
</feature>
<dbReference type="KEGG" id="pcon:B0A89_09465"/>
<protein>
    <submittedName>
        <fullName evidence="3">Serine hydrolase</fullName>
    </submittedName>
</protein>
<feature type="signal peptide" evidence="1">
    <location>
        <begin position="1"/>
        <end position="22"/>
    </location>
</feature>
<keyword evidence="4" id="KW-1185">Reference proteome</keyword>